<reference evidence="4 5" key="1">
    <citation type="journal article" date="2017" name="Nat. Commun.">
        <title>Genome assembly with in vitro proximity ligation data and whole-genome triplication in lettuce.</title>
        <authorList>
            <person name="Reyes-Chin-Wo S."/>
            <person name="Wang Z."/>
            <person name="Yang X."/>
            <person name="Kozik A."/>
            <person name="Arikit S."/>
            <person name="Song C."/>
            <person name="Xia L."/>
            <person name="Froenicke L."/>
            <person name="Lavelle D.O."/>
            <person name="Truco M.J."/>
            <person name="Xia R."/>
            <person name="Zhu S."/>
            <person name="Xu C."/>
            <person name="Xu H."/>
            <person name="Xu X."/>
            <person name="Cox K."/>
            <person name="Korf I."/>
            <person name="Meyers B.C."/>
            <person name="Michelmore R.W."/>
        </authorList>
    </citation>
    <scope>NUCLEOTIDE SEQUENCE [LARGE SCALE GENOMIC DNA]</scope>
    <source>
        <strain evidence="5">cv. Salinas</strain>
        <tissue evidence="4">Seedlings</tissue>
    </source>
</reference>
<evidence type="ECO:0000256" key="2">
    <source>
        <dbReference type="SAM" id="MobiDB-lite"/>
    </source>
</evidence>
<dbReference type="InterPro" id="IPR054722">
    <property type="entry name" value="PolX-like_BBD"/>
</dbReference>
<organism evidence="4 5">
    <name type="scientific">Lactuca sativa</name>
    <name type="common">Garden lettuce</name>
    <dbReference type="NCBI Taxonomy" id="4236"/>
    <lineage>
        <taxon>Eukaryota</taxon>
        <taxon>Viridiplantae</taxon>
        <taxon>Streptophyta</taxon>
        <taxon>Embryophyta</taxon>
        <taxon>Tracheophyta</taxon>
        <taxon>Spermatophyta</taxon>
        <taxon>Magnoliopsida</taxon>
        <taxon>eudicotyledons</taxon>
        <taxon>Gunneridae</taxon>
        <taxon>Pentapetalae</taxon>
        <taxon>asterids</taxon>
        <taxon>campanulids</taxon>
        <taxon>Asterales</taxon>
        <taxon>Asteraceae</taxon>
        <taxon>Cichorioideae</taxon>
        <taxon>Cichorieae</taxon>
        <taxon>Lactucinae</taxon>
        <taxon>Lactuca</taxon>
    </lineage>
</organism>
<feature type="region of interest" description="Disordered" evidence="2">
    <location>
        <begin position="856"/>
        <end position="878"/>
    </location>
</feature>
<dbReference type="AlphaFoldDB" id="A0A9R1V536"/>
<feature type="coiled-coil region" evidence="1">
    <location>
        <begin position="406"/>
        <end position="433"/>
    </location>
</feature>
<feature type="compositionally biased region" description="Basic and acidic residues" evidence="2">
    <location>
        <begin position="232"/>
        <end position="250"/>
    </location>
</feature>
<name>A0A9R1V536_LACSA</name>
<evidence type="ECO:0000259" key="3">
    <source>
        <dbReference type="Pfam" id="PF22936"/>
    </source>
</evidence>
<protein>
    <recommendedName>
        <fullName evidence="3">Retrovirus-related Pol polyprotein from transposon TNT 1-94-like beta-barrel domain-containing protein</fullName>
    </recommendedName>
</protein>
<keyword evidence="5" id="KW-1185">Reference proteome</keyword>
<evidence type="ECO:0000256" key="1">
    <source>
        <dbReference type="SAM" id="Coils"/>
    </source>
</evidence>
<keyword evidence="1" id="KW-0175">Coiled coil</keyword>
<evidence type="ECO:0000313" key="5">
    <source>
        <dbReference type="Proteomes" id="UP000235145"/>
    </source>
</evidence>
<sequence length="1039" mass="120302">MEDYLNGIDEELWNCIDGIVKAPANVQPIVPSTTSAEVAEQQKHLKNNEKRWMRELRGALPPVVYNYIRSCKTAKEIWNTLKEKYQGSEKTKINSVKQCLVELKEFRQKDAETLENYYDRLNELMFRCNRYGITRYLMEFNLTFIMGLRKEWRSLSMMIKNQQSFDTTRLNDLYNQLKTHESEVSEMYEESKQNDEAVACYSNNRVKKFFKKPFNPKGKANDTKNGVTNVGGEEKKKMEKIDEKQKDAKDAKKLKGDSGIYCHYYNGANHFAADSMLRKKEEKKNKVKDESYYSEKIEELRAKTKRMSLVAKGESDEEESGTYQIWSSGSDVEEMRHPTHGAMFACFEENCEENVSGRCFVSKSIDKSPMTTKVRAILESFNIPLFAYDTEITSFDDTVAYFDSVIVSASTEAQNLNMQLVETRRELEIKRSRVDSKSKMDNLGNKLAQRNIYCNSAKRLYAKLTALHHSSEISKEQHRKLLPFIEYDREKVDVVSYDCENTIVQFDKIPDDRFAYGVVKIDEFLNADELVSIVNESLTKNEQVKILKKTETSNLDSQLNYADIDENSDNVSEISEIEEEEEVDCSQLSIINITSKIKVDSVVKDDIEKPSTSQHCNFDNVEVESWKSDDTNENNKDVKDSHEILPQVVVDQVFENTKEFDKILNDKGAHYLETNTVVYPNFVCTDKTIFPNQVFVTTGNAEKIHPEFNKMIEKDNQMSTTEGFFANQNTEENNLTQNPYVFQKQKSSLKWVVKARKAIFWQVVSNDKSKVEKEQISKSKLSKFQSINKQKDTSFHKPIYSVDKIPMKNNDKLVRKYDNNRKFEDSQKFVKNQKFQKVGKFTNDSSSLNVTTQTKMKFSPKQPNFPNPSVSKPTKVSYTKGKSEVGMINRWLEGKGRQYQSGKFSEQQIRNAFDKFANNSSTNSSSSYNSQVPVQKWKPVIKVENVVKDEMKLNENPKLLNNYISISRSDDVDIIDSVTDKVICDEQYDAKWYIDSGCSRHMTGRKENLRDYRSLENAGVVKFGNNHKCYDNRQNSSRF</sequence>
<feature type="domain" description="Retrovirus-related Pol polyprotein from transposon TNT 1-94-like beta-barrel" evidence="3">
    <location>
        <begin position="992"/>
        <end position="1029"/>
    </location>
</feature>
<feature type="region of interest" description="Disordered" evidence="2">
    <location>
        <begin position="217"/>
        <end position="250"/>
    </location>
</feature>
<gene>
    <name evidence="4" type="ORF">LSAT_V11C600321420</name>
</gene>
<proteinExistence type="predicted"/>
<dbReference type="Proteomes" id="UP000235145">
    <property type="component" value="Unassembled WGS sequence"/>
</dbReference>
<dbReference type="Pfam" id="PF14223">
    <property type="entry name" value="Retrotran_gag_2"/>
    <property type="match status" value="1"/>
</dbReference>
<evidence type="ECO:0000313" key="4">
    <source>
        <dbReference type="EMBL" id="KAJ0198717.1"/>
    </source>
</evidence>
<feature type="compositionally biased region" description="Polar residues" evidence="2">
    <location>
        <begin position="856"/>
        <end position="877"/>
    </location>
</feature>
<comment type="caution">
    <text evidence="4">The sequence shown here is derived from an EMBL/GenBank/DDBJ whole genome shotgun (WGS) entry which is preliminary data.</text>
</comment>
<accession>A0A9R1V536</accession>
<dbReference type="Pfam" id="PF22936">
    <property type="entry name" value="Pol_BBD"/>
    <property type="match status" value="1"/>
</dbReference>
<dbReference type="EMBL" id="NBSK02000006">
    <property type="protein sequence ID" value="KAJ0198717.1"/>
    <property type="molecule type" value="Genomic_DNA"/>
</dbReference>